<reference evidence="9" key="1">
    <citation type="journal article" date="2014" name="Int. J. Syst. Evol. Microbiol.">
        <title>Complete genome sequence of Corynebacterium casei LMG S-19264T (=DSM 44701T), isolated from a smear-ripened cheese.</title>
        <authorList>
            <consortium name="US DOE Joint Genome Institute (JGI-PGF)"/>
            <person name="Walter F."/>
            <person name="Albersmeier A."/>
            <person name="Kalinowski J."/>
            <person name="Ruckert C."/>
        </authorList>
    </citation>
    <scope>NUCLEOTIDE SEQUENCE</scope>
    <source>
        <strain evidence="9">VKM Ac-2007</strain>
    </source>
</reference>
<dbReference type="PROSITE" id="PS50042">
    <property type="entry name" value="CNMP_BINDING_3"/>
    <property type="match status" value="1"/>
</dbReference>
<keyword evidence="5" id="KW-0175">Coiled coil</keyword>
<dbReference type="InterPro" id="IPR036890">
    <property type="entry name" value="HATPase_C_sf"/>
</dbReference>
<feature type="domain" description="Cyclic nucleotide-binding" evidence="7">
    <location>
        <begin position="47"/>
        <end position="154"/>
    </location>
</feature>
<dbReference type="GO" id="GO:0000160">
    <property type="term" value="P:phosphorelay signal transduction system"/>
    <property type="evidence" value="ECO:0007669"/>
    <property type="project" value="UniProtKB-KW"/>
</dbReference>
<dbReference type="InterPro" id="IPR005467">
    <property type="entry name" value="His_kinase_dom"/>
</dbReference>
<feature type="region of interest" description="Disordered" evidence="6">
    <location>
        <begin position="1"/>
        <end position="26"/>
    </location>
</feature>
<comment type="catalytic activity">
    <reaction evidence="1">
        <text>ATP + protein L-histidine = ADP + protein N-phospho-L-histidine.</text>
        <dbReference type="EC" id="2.7.13.3"/>
    </reaction>
</comment>
<dbReference type="Gene3D" id="3.30.565.10">
    <property type="entry name" value="Histidine kinase-like ATPase, C-terminal domain"/>
    <property type="match status" value="1"/>
</dbReference>
<dbReference type="InterPro" id="IPR018488">
    <property type="entry name" value="cNMP-bd_CS"/>
</dbReference>
<dbReference type="InterPro" id="IPR018490">
    <property type="entry name" value="cNMP-bd_dom_sf"/>
</dbReference>
<dbReference type="CDD" id="cd00038">
    <property type="entry name" value="CAP_ED"/>
    <property type="match status" value="1"/>
</dbReference>
<dbReference type="Proteomes" id="UP001143474">
    <property type="component" value="Unassembled WGS sequence"/>
</dbReference>
<proteinExistence type="predicted"/>
<dbReference type="SMART" id="SM00387">
    <property type="entry name" value="HATPase_c"/>
    <property type="match status" value="1"/>
</dbReference>
<evidence type="ECO:0000313" key="10">
    <source>
        <dbReference type="Proteomes" id="UP001143474"/>
    </source>
</evidence>
<feature type="compositionally biased region" description="Basic and acidic residues" evidence="6">
    <location>
        <begin position="15"/>
        <end position="26"/>
    </location>
</feature>
<dbReference type="AlphaFoldDB" id="A0A9W6IBI4"/>
<accession>A0A9W6IBI4</accession>
<organism evidence="9 10">
    <name type="scientific">Streptosporangium carneum</name>
    <dbReference type="NCBI Taxonomy" id="47481"/>
    <lineage>
        <taxon>Bacteria</taxon>
        <taxon>Bacillati</taxon>
        <taxon>Actinomycetota</taxon>
        <taxon>Actinomycetes</taxon>
        <taxon>Streptosporangiales</taxon>
        <taxon>Streptosporangiaceae</taxon>
        <taxon>Streptosporangium</taxon>
    </lineage>
</organism>
<dbReference type="PROSITE" id="PS00888">
    <property type="entry name" value="CNMP_BINDING_1"/>
    <property type="match status" value="1"/>
</dbReference>
<dbReference type="SMART" id="SM00100">
    <property type="entry name" value="cNMP"/>
    <property type="match status" value="1"/>
</dbReference>
<keyword evidence="10" id="KW-1185">Reference proteome</keyword>
<evidence type="ECO:0000313" key="9">
    <source>
        <dbReference type="EMBL" id="GLK14450.1"/>
    </source>
</evidence>
<dbReference type="InterPro" id="IPR004358">
    <property type="entry name" value="Sig_transdc_His_kin-like_C"/>
</dbReference>
<evidence type="ECO:0000259" key="7">
    <source>
        <dbReference type="PROSITE" id="PS50042"/>
    </source>
</evidence>
<dbReference type="SUPFAM" id="SSF51206">
    <property type="entry name" value="cAMP-binding domain-like"/>
    <property type="match status" value="1"/>
</dbReference>
<dbReference type="GO" id="GO:0004673">
    <property type="term" value="F:protein histidine kinase activity"/>
    <property type="evidence" value="ECO:0007669"/>
    <property type="project" value="UniProtKB-EC"/>
</dbReference>
<feature type="coiled-coil region" evidence="5">
    <location>
        <begin position="203"/>
        <end position="230"/>
    </location>
</feature>
<dbReference type="SUPFAM" id="SSF55874">
    <property type="entry name" value="ATPase domain of HSP90 chaperone/DNA topoisomerase II/histidine kinase"/>
    <property type="match status" value="1"/>
</dbReference>
<evidence type="ECO:0000256" key="2">
    <source>
        <dbReference type="ARBA" id="ARBA00012438"/>
    </source>
</evidence>
<dbReference type="Pfam" id="PF02518">
    <property type="entry name" value="HATPase_c"/>
    <property type="match status" value="1"/>
</dbReference>
<protein>
    <recommendedName>
        <fullName evidence="2">histidine kinase</fullName>
        <ecNumber evidence="2">2.7.13.3</ecNumber>
    </recommendedName>
</protein>
<keyword evidence="3 9" id="KW-0418">Kinase</keyword>
<feature type="domain" description="Histidine kinase" evidence="8">
    <location>
        <begin position="279"/>
        <end position="503"/>
    </location>
</feature>
<dbReference type="PROSITE" id="PS50109">
    <property type="entry name" value="HIS_KIN"/>
    <property type="match status" value="1"/>
</dbReference>
<name>A0A9W6IBI4_9ACTN</name>
<dbReference type="PANTHER" id="PTHR43065:SF48">
    <property type="entry name" value="HISTIDINE KINASE"/>
    <property type="match status" value="1"/>
</dbReference>
<evidence type="ECO:0000256" key="3">
    <source>
        <dbReference type="ARBA" id="ARBA00022777"/>
    </source>
</evidence>
<sequence>MTERGAEAVSGQDATGRDGDPAERRTWAVGDEGGLMTSTDVLRGLFLFEKLDDEKLQWLATYGEERDFGAGELVIRQGDPAECFVVLVDGEIVMSTETPAGLVTMTPTSQVGVYAGATLAYLGERAPETYAHSLRATKPSRLFVLPAKKYGKILTEWFPMAVHLLDGVRLGGLAQREFIDRRQRLTALGTITAGLTHELNNPAAAAVRAVGELRDKIKSARRELADLAESGIPPERLRALVDLQESCAESVGNVPARTPLETSDAEDELGDALEEAGVENGWELAAPLVSAGFGPENLEKVRGKVGQEHLSGAVRWLSEAVEISQMLDEVTDATERISSLLASAKQYSQMDRAPYQTIDVRELLDSTLTMFRGKIPPGITVATDYDPELPPLPGYAGELNQVWTNLIHNALDAMAGVGTLTVRTRLEHGTTALIEICDTGPGVPEHLRERIFEPFFTTKAVGEGTGLGLDISFRIVAGRHGGDLRVESVPGNTRFQVRLPLTELPVA</sequence>
<dbReference type="RefSeq" id="WP_271222686.1">
    <property type="nucleotide sequence ID" value="NZ_BAAAVD010000069.1"/>
</dbReference>
<keyword evidence="4" id="KW-0902">Two-component regulatory system</keyword>
<dbReference type="Gene3D" id="2.60.120.10">
    <property type="entry name" value="Jelly Rolls"/>
    <property type="match status" value="1"/>
</dbReference>
<dbReference type="InterPro" id="IPR003594">
    <property type="entry name" value="HATPase_dom"/>
</dbReference>
<dbReference type="EMBL" id="BSEV01000032">
    <property type="protein sequence ID" value="GLK14450.1"/>
    <property type="molecule type" value="Genomic_DNA"/>
</dbReference>
<dbReference type="Gene3D" id="1.10.287.130">
    <property type="match status" value="1"/>
</dbReference>
<reference evidence="9" key="2">
    <citation type="submission" date="2023-01" db="EMBL/GenBank/DDBJ databases">
        <authorList>
            <person name="Sun Q."/>
            <person name="Evtushenko L."/>
        </authorList>
    </citation>
    <scope>NUCLEOTIDE SEQUENCE</scope>
    <source>
        <strain evidence="9">VKM Ac-2007</strain>
    </source>
</reference>
<comment type="caution">
    <text evidence="9">The sequence shown here is derived from an EMBL/GenBank/DDBJ whole genome shotgun (WGS) entry which is preliminary data.</text>
</comment>
<evidence type="ECO:0000256" key="6">
    <source>
        <dbReference type="SAM" id="MobiDB-lite"/>
    </source>
</evidence>
<dbReference type="Pfam" id="PF00027">
    <property type="entry name" value="cNMP_binding"/>
    <property type="match status" value="1"/>
</dbReference>
<dbReference type="InterPro" id="IPR000595">
    <property type="entry name" value="cNMP-bd_dom"/>
</dbReference>
<evidence type="ECO:0000259" key="8">
    <source>
        <dbReference type="PROSITE" id="PS50109"/>
    </source>
</evidence>
<dbReference type="EC" id="2.7.13.3" evidence="2"/>
<dbReference type="InterPro" id="IPR014710">
    <property type="entry name" value="RmlC-like_jellyroll"/>
</dbReference>
<evidence type="ECO:0000256" key="4">
    <source>
        <dbReference type="ARBA" id="ARBA00023012"/>
    </source>
</evidence>
<evidence type="ECO:0000256" key="5">
    <source>
        <dbReference type="SAM" id="Coils"/>
    </source>
</evidence>
<keyword evidence="3 9" id="KW-0808">Transferase</keyword>
<gene>
    <name evidence="9" type="ORF">GCM10017600_78620</name>
</gene>
<evidence type="ECO:0000256" key="1">
    <source>
        <dbReference type="ARBA" id="ARBA00000085"/>
    </source>
</evidence>
<dbReference type="PRINTS" id="PR00344">
    <property type="entry name" value="BCTRLSENSOR"/>
</dbReference>
<dbReference type="PANTHER" id="PTHR43065">
    <property type="entry name" value="SENSOR HISTIDINE KINASE"/>
    <property type="match status" value="1"/>
</dbReference>